<feature type="transmembrane region" description="Helical" evidence="5">
    <location>
        <begin position="325"/>
        <end position="344"/>
    </location>
</feature>
<name>A0ABU0GE46_9HYPH</name>
<accession>A0ABU0GE46</accession>
<evidence type="ECO:0000256" key="4">
    <source>
        <dbReference type="ARBA" id="ARBA00023136"/>
    </source>
</evidence>
<proteinExistence type="predicted"/>
<feature type="transmembrane region" description="Helical" evidence="5">
    <location>
        <begin position="155"/>
        <end position="173"/>
    </location>
</feature>
<dbReference type="Proteomes" id="UP001238496">
    <property type="component" value="Unassembled WGS sequence"/>
</dbReference>
<evidence type="ECO:0000259" key="6">
    <source>
        <dbReference type="Pfam" id="PF04932"/>
    </source>
</evidence>
<organism evidence="7 8">
    <name type="scientific">Peteryoungia aggregata LMG 23059</name>
    <dbReference type="NCBI Taxonomy" id="1368425"/>
    <lineage>
        <taxon>Bacteria</taxon>
        <taxon>Pseudomonadati</taxon>
        <taxon>Pseudomonadota</taxon>
        <taxon>Alphaproteobacteria</taxon>
        <taxon>Hyphomicrobiales</taxon>
        <taxon>Rhizobiaceae</taxon>
        <taxon>Peteryoungia</taxon>
    </lineage>
</organism>
<sequence length="408" mass="44996">MQLQSSALRRNTVWALFLILSLSAYENSILNIALIVSAAWALCFLLVGVLKPRLDGAIGFFVAAAAAYFVVHVVYLFAHYGTHFPKPDKEWAEPLKLVTFLLPFFIAARLSAVPSESLLRTVWLAAAVWGLATLPYTLYQGLLLDMRAEAGTGNAIPFALMGSLFSSCALLGLNEKDRRYRWLAAAGFAAGFLCVLFSQTKSMMPVPILGLALFWLIFLRGRMPLWQLAGIGLAVMLFAGIGFYLSDSWERFRDIWAILVQDNPSAKLGNSYTERLTMWSNSFAAVLDAPFSGHGFQNRRHFIGLLGYDYNHWHNGFLTAAFDNGIPGLLLMTVLLVAPMIVALRAAKDDLYRPRLFIATILVFAYAWGGMVNQVFGHMIYDALFLWVGTIIAVSATPGANTDVEGSA</sequence>
<evidence type="ECO:0000256" key="2">
    <source>
        <dbReference type="ARBA" id="ARBA00022692"/>
    </source>
</evidence>
<feature type="transmembrane region" description="Helical" evidence="5">
    <location>
        <begin position="356"/>
        <end position="376"/>
    </location>
</feature>
<evidence type="ECO:0000256" key="1">
    <source>
        <dbReference type="ARBA" id="ARBA00004141"/>
    </source>
</evidence>
<feature type="transmembrane region" description="Helical" evidence="5">
    <location>
        <begin position="180"/>
        <end position="198"/>
    </location>
</feature>
<dbReference type="GO" id="GO:0016874">
    <property type="term" value="F:ligase activity"/>
    <property type="evidence" value="ECO:0007669"/>
    <property type="project" value="UniProtKB-KW"/>
</dbReference>
<comment type="caution">
    <text evidence="7">The sequence shown here is derived from an EMBL/GenBank/DDBJ whole genome shotgun (WGS) entry which is preliminary data.</text>
</comment>
<feature type="transmembrane region" description="Helical" evidence="5">
    <location>
        <begin position="31"/>
        <end position="50"/>
    </location>
</feature>
<evidence type="ECO:0000313" key="7">
    <source>
        <dbReference type="EMBL" id="MDQ0422872.1"/>
    </source>
</evidence>
<dbReference type="PANTHER" id="PTHR37422">
    <property type="entry name" value="TEICHURONIC ACID BIOSYNTHESIS PROTEIN TUAE"/>
    <property type="match status" value="1"/>
</dbReference>
<comment type="subcellular location">
    <subcellularLocation>
        <location evidence="1">Membrane</location>
        <topology evidence="1">Multi-pass membrane protein</topology>
    </subcellularLocation>
</comment>
<dbReference type="PANTHER" id="PTHR37422:SF13">
    <property type="entry name" value="LIPOPOLYSACCHARIDE BIOSYNTHESIS PROTEIN PA4999-RELATED"/>
    <property type="match status" value="1"/>
</dbReference>
<keyword evidence="4 5" id="KW-0472">Membrane</keyword>
<evidence type="ECO:0000256" key="3">
    <source>
        <dbReference type="ARBA" id="ARBA00022989"/>
    </source>
</evidence>
<keyword evidence="7" id="KW-0436">Ligase</keyword>
<dbReference type="EMBL" id="JAUSUW010000014">
    <property type="protein sequence ID" value="MDQ0422872.1"/>
    <property type="molecule type" value="Genomic_DNA"/>
</dbReference>
<evidence type="ECO:0000313" key="8">
    <source>
        <dbReference type="Proteomes" id="UP001238496"/>
    </source>
</evidence>
<feature type="transmembrane region" description="Helical" evidence="5">
    <location>
        <begin position="228"/>
        <end position="246"/>
    </location>
</feature>
<keyword evidence="3 5" id="KW-1133">Transmembrane helix</keyword>
<feature type="transmembrane region" description="Helical" evidence="5">
    <location>
        <begin position="7"/>
        <end position="25"/>
    </location>
</feature>
<gene>
    <name evidence="7" type="ORF">J2045_003922</name>
</gene>
<keyword evidence="2 5" id="KW-0812">Transmembrane</keyword>
<dbReference type="RefSeq" id="WP_307375991.1">
    <property type="nucleotide sequence ID" value="NZ_JAUSUW010000014.1"/>
</dbReference>
<dbReference type="Pfam" id="PF04932">
    <property type="entry name" value="Wzy_C"/>
    <property type="match status" value="1"/>
</dbReference>
<reference evidence="7 8" key="1">
    <citation type="submission" date="2023-07" db="EMBL/GenBank/DDBJ databases">
        <title>Genomic Encyclopedia of Type Strains, Phase IV (KMG-IV): sequencing the most valuable type-strain genomes for metagenomic binning, comparative biology and taxonomic classification.</title>
        <authorList>
            <person name="Goeker M."/>
        </authorList>
    </citation>
    <scope>NUCLEOTIDE SEQUENCE [LARGE SCALE GENOMIC DNA]</scope>
    <source>
        <strain evidence="7 8">DSM 1111</strain>
    </source>
</reference>
<keyword evidence="8" id="KW-1185">Reference proteome</keyword>
<feature type="transmembrane region" description="Helical" evidence="5">
    <location>
        <begin position="97"/>
        <end position="115"/>
    </location>
</feature>
<evidence type="ECO:0000256" key="5">
    <source>
        <dbReference type="SAM" id="Phobius"/>
    </source>
</evidence>
<protein>
    <submittedName>
        <fullName evidence="7">O-antigen ligase</fullName>
    </submittedName>
</protein>
<feature type="transmembrane region" description="Helical" evidence="5">
    <location>
        <begin position="204"/>
        <end position="221"/>
    </location>
</feature>
<feature type="transmembrane region" description="Helical" evidence="5">
    <location>
        <begin position="122"/>
        <end position="143"/>
    </location>
</feature>
<dbReference type="InterPro" id="IPR051533">
    <property type="entry name" value="WaaL-like"/>
</dbReference>
<feature type="transmembrane region" description="Helical" evidence="5">
    <location>
        <begin position="57"/>
        <end position="77"/>
    </location>
</feature>
<feature type="domain" description="O-antigen ligase-related" evidence="6">
    <location>
        <begin position="187"/>
        <end position="332"/>
    </location>
</feature>
<dbReference type="InterPro" id="IPR007016">
    <property type="entry name" value="O-antigen_ligase-rel_domated"/>
</dbReference>